<proteinExistence type="predicted"/>
<evidence type="ECO:0000313" key="4">
    <source>
        <dbReference type="EMBL" id="MBU3857138.1"/>
    </source>
</evidence>
<dbReference type="InterPro" id="IPR052515">
    <property type="entry name" value="Gfo/Idh/MocA_Oxidoreductase"/>
</dbReference>
<evidence type="ECO:0000256" key="1">
    <source>
        <dbReference type="ARBA" id="ARBA00023763"/>
    </source>
</evidence>
<dbReference type="Proteomes" id="UP000784286">
    <property type="component" value="Unassembled WGS sequence"/>
</dbReference>
<reference evidence="4" key="1">
    <citation type="journal article" date="2021" name="PeerJ">
        <title>Extensive microbial diversity within the chicken gut microbiome revealed by metagenomics and culture.</title>
        <authorList>
            <person name="Gilroy R."/>
            <person name="Ravi A."/>
            <person name="Getino M."/>
            <person name="Pursley I."/>
            <person name="Horton D.L."/>
            <person name="Alikhan N.F."/>
            <person name="Baker D."/>
            <person name="Gharbi K."/>
            <person name="Hall N."/>
            <person name="Watson M."/>
            <person name="Adriaenssens E.M."/>
            <person name="Foster-Nyarko E."/>
            <person name="Jarju S."/>
            <person name="Secka A."/>
            <person name="Antonio M."/>
            <person name="Oren A."/>
            <person name="Chaudhuri R.R."/>
            <person name="La Ragione R."/>
            <person name="Hildebrand F."/>
            <person name="Pallen M.J."/>
        </authorList>
    </citation>
    <scope>NUCLEOTIDE SEQUENCE</scope>
    <source>
        <strain evidence="4">8470</strain>
    </source>
</reference>
<dbReference type="PANTHER" id="PTHR43249:SF1">
    <property type="entry name" value="D-GLUCOSIDE 3-DEHYDROGENASE"/>
    <property type="match status" value="1"/>
</dbReference>
<dbReference type="InterPro" id="IPR055170">
    <property type="entry name" value="GFO_IDH_MocA-like_dom"/>
</dbReference>
<dbReference type="GO" id="GO:0000166">
    <property type="term" value="F:nucleotide binding"/>
    <property type="evidence" value="ECO:0007669"/>
    <property type="project" value="InterPro"/>
</dbReference>
<organism evidence="4 5">
    <name type="scientific">Candidatus Phocaeicola excrementipullorum</name>
    <dbReference type="NCBI Taxonomy" id="2838731"/>
    <lineage>
        <taxon>Bacteria</taxon>
        <taxon>Pseudomonadati</taxon>
        <taxon>Bacteroidota</taxon>
        <taxon>Bacteroidia</taxon>
        <taxon>Bacteroidales</taxon>
        <taxon>Bacteroidaceae</taxon>
        <taxon>Phocaeicola</taxon>
    </lineage>
</organism>
<gene>
    <name evidence="4" type="ORF">H9928_11465</name>
</gene>
<dbReference type="PANTHER" id="PTHR43249">
    <property type="entry name" value="UDP-N-ACETYL-2-AMINO-2-DEOXY-D-GLUCURONATE OXIDASE"/>
    <property type="match status" value="1"/>
</dbReference>
<evidence type="ECO:0000313" key="5">
    <source>
        <dbReference type="Proteomes" id="UP000784286"/>
    </source>
</evidence>
<comment type="caution">
    <text evidence="4">The sequence shown here is derived from an EMBL/GenBank/DDBJ whole genome shotgun (WGS) entry which is preliminary data.</text>
</comment>
<dbReference type="Gene3D" id="3.40.50.720">
    <property type="entry name" value="NAD(P)-binding Rossmann-like Domain"/>
    <property type="match status" value="1"/>
</dbReference>
<protein>
    <submittedName>
        <fullName evidence="4">Gfo/Idh/MocA family oxidoreductase</fullName>
    </submittedName>
</protein>
<dbReference type="InterPro" id="IPR000683">
    <property type="entry name" value="Gfo/Idh/MocA-like_OxRdtase_N"/>
</dbReference>
<dbReference type="Gene3D" id="3.30.360.10">
    <property type="entry name" value="Dihydrodipicolinate Reductase, domain 2"/>
    <property type="match status" value="1"/>
</dbReference>
<feature type="domain" description="GFO/IDH/MocA-like oxidoreductase" evidence="3">
    <location>
        <begin position="135"/>
        <end position="261"/>
    </location>
</feature>
<dbReference type="EMBL" id="JAHLFJ010000103">
    <property type="protein sequence ID" value="MBU3857138.1"/>
    <property type="molecule type" value="Genomic_DNA"/>
</dbReference>
<dbReference type="AlphaFoldDB" id="A0A948TPG6"/>
<feature type="domain" description="Gfo/Idh/MocA-like oxidoreductase N-terminal" evidence="2">
    <location>
        <begin position="7"/>
        <end position="127"/>
    </location>
</feature>
<reference evidence="4" key="2">
    <citation type="submission" date="2021-04" db="EMBL/GenBank/DDBJ databases">
        <authorList>
            <person name="Gilroy R."/>
        </authorList>
    </citation>
    <scope>NUCLEOTIDE SEQUENCE</scope>
    <source>
        <strain evidence="4">8470</strain>
    </source>
</reference>
<dbReference type="SUPFAM" id="SSF55347">
    <property type="entry name" value="Glyceraldehyde-3-phosphate dehydrogenase-like, C-terminal domain"/>
    <property type="match status" value="1"/>
</dbReference>
<dbReference type="Pfam" id="PF22725">
    <property type="entry name" value="GFO_IDH_MocA_C3"/>
    <property type="match status" value="1"/>
</dbReference>
<evidence type="ECO:0000259" key="2">
    <source>
        <dbReference type="Pfam" id="PF01408"/>
    </source>
</evidence>
<dbReference type="SUPFAM" id="SSF51735">
    <property type="entry name" value="NAD(P)-binding Rossmann-fold domains"/>
    <property type="match status" value="1"/>
</dbReference>
<dbReference type="InterPro" id="IPR036291">
    <property type="entry name" value="NAD(P)-bd_dom_sf"/>
</dbReference>
<dbReference type="Pfam" id="PF01408">
    <property type="entry name" value="GFO_IDH_MocA"/>
    <property type="match status" value="1"/>
</dbReference>
<comment type="function">
    <text evidence="1">Glycosidase.</text>
</comment>
<sequence length="329" mass="37001">MRILENVNWGFIGCGEVTEKKSGPAFNMIEGSKVVAVMSREEEKVKSYAMRHDIPNWYTDAQELIGDENVNAIYIATPPSSHATFAIMAMKAGKPVYIEKPMAASYEDCTRINRISKETGVPCFVAYYRRYLPYFQKVRQLVEEGEIGNVINIQIRFAQPPRDLDYNKTNLPWRVQPDIAGGGYFYDLAPHQLDLLQDMFGCILEAEGYKSNRGGLYEAEDTISACFKFDSGLPGSGSWCFVAHESAKEDRIEIIGDKGMICFSVFTYEPIALHTERGREEILPPNPPHVQLPLIKAVVEHLQGKAICTCDGISATPTNWVMDRILNKL</sequence>
<accession>A0A948TPG6</accession>
<name>A0A948TPG6_9BACT</name>
<evidence type="ECO:0000259" key="3">
    <source>
        <dbReference type="Pfam" id="PF22725"/>
    </source>
</evidence>